<dbReference type="EMBL" id="CAJVQB010054686">
    <property type="protein sequence ID" value="CAG8836931.1"/>
    <property type="molecule type" value="Genomic_DNA"/>
</dbReference>
<evidence type="ECO:0000256" key="1">
    <source>
        <dbReference type="SAM" id="MobiDB-lite"/>
    </source>
</evidence>
<evidence type="ECO:0000313" key="2">
    <source>
        <dbReference type="EMBL" id="CAG8836931.1"/>
    </source>
</evidence>
<feature type="compositionally biased region" description="Basic and acidic residues" evidence="1">
    <location>
        <begin position="114"/>
        <end position="130"/>
    </location>
</feature>
<name>A0ABN7WQR7_GIGMA</name>
<comment type="caution">
    <text evidence="2">The sequence shown here is derived from an EMBL/GenBank/DDBJ whole genome shotgun (WGS) entry which is preliminary data.</text>
</comment>
<gene>
    <name evidence="2" type="ORF">GMARGA_LOCUS33274</name>
</gene>
<organism evidence="2 3">
    <name type="scientific">Gigaspora margarita</name>
    <dbReference type="NCBI Taxonomy" id="4874"/>
    <lineage>
        <taxon>Eukaryota</taxon>
        <taxon>Fungi</taxon>
        <taxon>Fungi incertae sedis</taxon>
        <taxon>Mucoromycota</taxon>
        <taxon>Glomeromycotina</taxon>
        <taxon>Glomeromycetes</taxon>
        <taxon>Diversisporales</taxon>
        <taxon>Gigasporaceae</taxon>
        <taxon>Gigaspora</taxon>
    </lineage>
</organism>
<proteinExistence type="predicted"/>
<reference evidence="2 3" key="1">
    <citation type="submission" date="2021-06" db="EMBL/GenBank/DDBJ databases">
        <authorList>
            <person name="Kallberg Y."/>
            <person name="Tangrot J."/>
            <person name="Rosling A."/>
        </authorList>
    </citation>
    <scope>NUCLEOTIDE SEQUENCE [LARGE SCALE GENOMIC DNA]</scope>
    <source>
        <strain evidence="2 3">120-4 pot B 10/14</strain>
    </source>
</reference>
<feature type="region of interest" description="Disordered" evidence="1">
    <location>
        <begin position="99"/>
        <end position="156"/>
    </location>
</feature>
<protein>
    <submittedName>
        <fullName evidence="2">29700_t:CDS:1</fullName>
    </submittedName>
</protein>
<keyword evidence="3" id="KW-1185">Reference proteome</keyword>
<evidence type="ECO:0000313" key="3">
    <source>
        <dbReference type="Proteomes" id="UP000789901"/>
    </source>
</evidence>
<dbReference type="Proteomes" id="UP000789901">
    <property type="component" value="Unassembled WGS sequence"/>
</dbReference>
<accession>A0ABN7WQR7</accession>
<feature type="non-terminal residue" evidence="2">
    <location>
        <position position="1"/>
    </location>
</feature>
<feature type="non-terminal residue" evidence="2">
    <location>
        <position position="263"/>
    </location>
</feature>
<sequence>EHNMDVRFMKIGDNEKVIELEGVKRKGSIIDYSRGLLELLMKNKSDIHGTNEENGVIKVCEKDNDEKGINEMDKKNMIVSSIIRDEICIDAIKINNTPESNSKVNPIEYSDETSNDKDASEFDLEIKIDSDDSNNQTSDGGETTGIEIEAPEDKESIVSGSDVDMLQYSLGYDDRSEAEAHEKKIRKGTNYEMLIGYNYDVRCTWYKILSNIKSSVPVLKLLKYVKEIGFYKQLYLDHAIGCDGLEHMIFGNRIDIRRAKMMH</sequence>